<dbReference type="InterPro" id="IPR037103">
    <property type="entry name" value="Tubulin/FtsZ-like_C"/>
</dbReference>
<evidence type="ECO:0000256" key="3">
    <source>
        <dbReference type="ARBA" id="ARBA00022701"/>
    </source>
</evidence>
<organism evidence="11 12">
    <name type="scientific">Euplotes crassus</name>
    <dbReference type="NCBI Taxonomy" id="5936"/>
    <lineage>
        <taxon>Eukaryota</taxon>
        <taxon>Sar</taxon>
        <taxon>Alveolata</taxon>
        <taxon>Ciliophora</taxon>
        <taxon>Intramacronucleata</taxon>
        <taxon>Spirotrichea</taxon>
        <taxon>Hypotrichia</taxon>
        <taxon>Euplotida</taxon>
        <taxon>Euplotidae</taxon>
        <taxon>Moneuplotes</taxon>
    </lineage>
</organism>
<evidence type="ECO:0000259" key="9">
    <source>
        <dbReference type="SMART" id="SM00864"/>
    </source>
</evidence>
<dbReference type="InterPro" id="IPR013838">
    <property type="entry name" value="Beta-tubulin_BS"/>
</dbReference>
<dbReference type="InterPro" id="IPR003008">
    <property type="entry name" value="Tubulin_FtsZ_GTPase"/>
</dbReference>
<keyword evidence="12" id="KW-1185">Reference proteome</keyword>
<dbReference type="GO" id="GO:0046872">
    <property type="term" value="F:metal ion binding"/>
    <property type="evidence" value="ECO:0007669"/>
    <property type="project" value="UniProtKB-KW"/>
</dbReference>
<dbReference type="InterPro" id="IPR023123">
    <property type="entry name" value="Tubulin_C"/>
</dbReference>
<evidence type="ECO:0000256" key="6">
    <source>
        <dbReference type="ARBA" id="ARBA00023134"/>
    </source>
</evidence>
<evidence type="ECO:0000256" key="4">
    <source>
        <dbReference type="ARBA" id="ARBA00022723"/>
    </source>
</evidence>
<keyword evidence="5 7" id="KW-0547">Nucleotide-binding</keyword>
<feature type="region of interest" description="Disordered" evidence="8">
    <location>
        <begin position="431"/>
        <end position="466"/>
    </location>
</feature>
<keyword evidence="4" id="KW-0479">Metal-binding</keyword>
<dbReference type="SUPFAM" id="SSF55307">
    <property type="entry name" value="Tubulin C-terminal domain-like"/>
    <property type="match status" value="1"/>
</dbReference>
<protein>
    <recommendedName>
        <fullName evidence="2 7">Tubulin beta chain</fullName>
    </recommendedName>
</protein>
<comment type="subunit">
    <text evidence="7">Dimer of alpha and beta chains. A typical microtubule is a hollow water-filled tube with an outer diameter of 25 nm and an inner diameter of 15 nM. Alpha-beta heterodimers associate head-to-tail to form protofilaments running lengthwise along the microtubule wall with the beta-tubulin subunit facing the microtubule plus end conferring a structural polarity. Microtubules usually have 13 protofilaments but different protofilament numbers can be found in some organisms and specialized cells.</text>
</comment>
<dbReference type="GO" id="GO:0005200">
    <property type="term" value="F:structural constituent of cytoskeleton"/>
    <property type="evidence" value="ECO:0007669"/>
    <property type="project" value="InterPro"/>
</dbReference>
<dbReference type="InterPro" id="IPR002453">
    <property type="entry name" value="Beta_tubulin"/>
</dbReference>
<dbReference type="EMBL" id="CAMPGE010004045">
    <property type="protein sequence ID" value="CAI2362886.1"/>
    <property type="molecule type" value="Genomic_DNA"/>
</dbReference>
<dbReference type="PROSITE" id="PS00228">
    <property type="entry name" value="TUBULIN_B_AUTOREG"/>
    <property type="match status" value="1"/>
</dbReference>
<feature type="domain" description="Tubulin/FtsZ GTPase" evidence="9">
    <location>
        <begin position="45"/>
        <end position="242"/>
    </location>
</feature>
<evidence type="ECO:0000313" key="12">
    <source>
        <dbReference type="Proteomes" id="UP001295684"/>
    </source>
</evidence>
<evidence type="ECO:0000259" key="10">
    <source>
        <dbReference type="SMART" id="SM00865"/>
    </source>
</evidence>
<name>A0AAD1U6H2_EUPCR</name>
<reference evidence="11" key="1">
    <citation type="submission" date="2023-07" db="EMBL/GenBank/DDBJ databases">
        <authorList>
            <consortium name="AG Swart"/>
            <person name="Singh M."/>
            <person name="Singh A."/>
            <person name="Seah K."/>
            <person name="Emmerich C."/>
        </authorList>
    </citation>
    <scope>NUCLEOTIDE SEQUENCE</scope>
    <source>
        <strain evidence="11">DP1</strain>
    </source>
</reference>
<keyword evidence="6 7" id="KW-0342">GTP-binding</keyword>
<dbReference type="InterPro" id="IPR036525">
    <property type="entry name" value="Tubulin/FtsZ_GTPase_sf"/>
</dbReference>
<proteinExistence type="inferred from homology"/>
<dbReference type="InterPro" id="IPR000217">
    <property type="entry name" value="Tubulin"/>
</dbReference>
<dbReference type="GO" id="GO:0005525">
    <property type="term" value="F:GTP binding"/>
    <property type="evidence" value="ECO:0007669"/>
    <property type="project" value="UniProtKB-UniRule"/>
</dbReference>
<dbReference type="Pfam" id="PF03953">
    <property type="entry name" value="Tubulin_C"/>
    <property type="match status" value="1"/>
</dbReference>
<dbReference type="CDD" id="cd02187">
    <property type="entry name" value="beta_tubulin"/>
    <property type="match status" value="1"/>
</dbReference>
<dbReference type="InterPro" id="IPR018316">
    <property type="entry name" value="Tubulin/FtsZ_2-layer-sand-dom"/>
</dbReference>
<dbReference type="GO" id="GO:0007017">
    <property type="term" value="P:microtubule-based process"/>
    <property type="evidence" value="ECO:0007669"/>
    <property type="project" value="InterPro"/>
</dbReference>
<dbReference type="InterPro" id="IPR008280">
    <property type="entry name" value="Tub_FtsZ_C"/>
</dbReference>
<accession>A0AAD1U6H2</accession>
<dbReference type="GO" id="GO:0003924">
    <property type="term" value="F:GTPase activity"/>
    <property type="evidence" value="ECO:0007669"/>
    <property type="project" value="InterPro"/>
</dbReference>
<dbReference type="PRINTS" id="PR01163">
    <property type="entry name" value="BETATUBULIN"/>
</dbReference>
<comment type="function">
    <text evidence="7">Tubulin is the major constituent of microtubules, a cylinder consisting of laterally associated linear protofilaments composed of alpha- and beta-tubulin heterodimers. Microtubules grow by the addition of GTP-tubulin dimers to the microtubule end, where a stabilizing cap forms. Below the cap, tubulin dimers are in GDP-bound state, owing to GTPase activity of alpha-tubulin.</text>
</comment>
<dbReference type="InterPro" id="IPR017975">
    <property type="entry name" value="Tubulin_CS"/>
</dbReference>
<dbReference type="AlphaFoldDB" id="A0AAD1U6H2"/>
<evidence type="ECO:0000313" key="11">
    <source>
        <dbReference type="EMBL" id="CAI2362886.1"/>
    </source>
</evidence>
<evidence type="ECO:0000256" key="5">
    <source>
        <dbReference type="ARBA" id="ARBA00022741"/>
    </source>
</evidence>
<feature type="compositionally biased region" description="Acidic residues" evidence="8">
    <location>
        <begin position="431"/>
        <end position="444"/>
    </location>
</feature>
<dbReference type="Proteomes" id="UP001295684">
    <property type="component" value="Unassembled WGS sequence"/>
</dbReference>
<comment type="caution">
    <text evidence="11">The sequence shown here is derived from an EMBL/GenBank/DDBJ whole genome shotgun (WGS) entry which is preliminary data.</text>
</comment>
<dbReference type="SUPFAM" id="SSF52490">
    <property type="entry name" value="Tubulin nucleotide-binding domain-like"/>
    <property type="match status" value="1"/>
</dbReference>
<feature type="domain" description="Tubulin/FtsZ 2-layer sandwich" evidence="10">
    <location>
        <begin position="245"/>
        <end position="381"/>
    </location>
</feature>
<dbReference type="SMART" id="SM00865">
    <property type="entry name" value="Tubulin_C"/>
    <property type="match status" value="1"/>
</dbReference>
<dbReference type="Gene3D" id="3.30.1330.20">
    <property type="entry name" value="Tubulin/FtsZ, C-terminal domain"/>
    <property type="match status" value="1"/>
</dbReference>
<dbReference type="Gene3D" id="1.10.287.600">
    <property type="entry name" value="Helix hairpin bin"/>
    <property type="match status" value="1"/>
</dbReference>
<sequence length="466" mass="52212">MREIVNIHVGQCGNQIGYDFWEGVCQEHSIQPDLTCADYELAEHHNTYFEEIDNGKFVPRAVLVDLEPGVHNRIAKQTYGSIFNPDMIYNDQPGSGNNFAMGFYSTGSEIIEEVMEGIRKQAEKCDCMEGFQLTHSLGGGTGSGLGSLVMQNLKGEFSDKMLTAYSVVPSIKNPEVVIQPYNSMLSMNYLIEECDSNVLISNDSLNNISQFSLKQKDVSISFINKIVKRAMLETTSSLRFGGFNNAGMRKLNTNLCPFPRLHFLTTTLAPLSNMQDKIYDVMGARELVRELFSSNNAICDVELTRGKLLTAAAIFRGDIESSAAESSLAKLKQKNSGEFVEWIPDSLLSSICSVPNADYSCSAVLLSNTTSIQSLFKTIDDTFTPLLKRKAYMHHYIREGMEWSEMSEAQMNMLDLINEYQQYEAATCDEEYEEDDDEEMEEEFGGFKTTHSHSDLHSTHASSCKE</sequence>
<dbReference type="PROSITE" id="PS00227">
    <property type="entry name" value="TUBULIN"/>
    <property type="match status" value="1"/>
</dbReference>
<feature type="compositionally biased region" description="Basic and acidic residues" evidence="8">
    <location>
        <begin position="452"/>
        <end position="466"/>
    </location>
</feature>
<keyword evidence="3 7" id="KW-0493">Microtubule</keyword>
<dbReference type="Pfam" id="PF00091">
    <property type="entry name" value="Tubulin"/>
    <property type="match status" value="1"/>
</dbReference>
<gene>
    <name evidence="11" type="ORF">ECRASSUSDP1_LOCUS4216</name>
</gene>
<dbReference type="PRINTS" id="PR01161">
    <property type="entry name" value="TUBULIN"/>
</dbReference>
<dbReference type="GO" id="GO:0005874">
    <property type="term" value="C:microtubule"/>
    <property type="evidence" value="ECO:0007669"/>
    <property type="project" value="UniProtKB-KW"/>
</dbReference>
<dbReference type="PANTHER" id="PTHR11588">
    <property type="entry name" value="TUBULIN"/>
    <property type="match status" value="1"/>
</dbReference>
<evidence type="ECO:0000256" key="2">
    <source>
        <dbReference type="ARBA" id="ARBA00013288"/>
    </source>
</evidence>
<comment type="similarity">
    <text evidence="1 7">Belongs to the tubulin family.</text>
</comment>
<dbReference type="SMART" id="SM00864">
    <property type="entry name" value="Tubulin"/>
    <property type="match status" value="1"/>
</dbReference>
<evidence type="ECO:0000256" key="8">
    <source>
        <dbReference type="SAM" id="MobiDB-lite"/>
    </source>
</evidence>
<evidence type="ECO:0000256" key="1">
    <source>
        <dbReference type="ARBA" id="ARBA00009636"/>
    </source>
</evidence>
<evidence type="ECO:0000256" key="7">
    <source>
        <dbReference type="RuleBase" id="RU000352"/>
    </source>
</evidence>
<dbReference type="Gene3D" id="3.40.50.1440">
    <property type="entry name" value="Tubulin/FtsZ, GTPase domain"/>
    <property type="match status" value="1"/>
</dbReference>